<keyword evidence="6" id="KW-1185">Reference proteome</keyword>
<keyword evidence="3" id="KW-0408">Iron</keyword>
<dbReference type="Proteomes" id="UP000648984">
    <property type="component" value="Unassembled WGS sequence"/>
</dbReference>
<dbReference type="InterPro" id="IPR012827">
    <property type="entry name" value="Hemerythrin_metal-bd"/>
</dbReference>
<dbReference type="Pfam" id="PF01814">
    <property type="entry name" value="Hemerythrin"/>
    <property type="match status" value="1"/>
</dbReference>
<protein>
    <submittedName>
        <fullName evidence="5">Bacteriohemerythrin</fullName>
    </submittedName>
</protein>
<accession>A0ABX1QGN5</accession>
<dbReference type="PANTHER" id="PTHR37164">
    <property type="entry name" value="BACTERIOHEMERYTHRIN"/>
    <property type="match status" value="1"/>
</dbReference>
<evidence type="ECO:0000313" key="5">
    <source>
        <dbReference type="EMBL" id="NMG76685.1"/>
    </source>
</evidence>
<dbReference type="InterPro" id="IPR012312">
    <property type="entry name" value="Hemerythrin-like"/>
</dbReference>
<evidence type="ECO:0000313" key="6">
    <source>
        <dbReference type="Proteomes" id="UP000648984"/>
    </source>
</evidence>
<comment type="similarity">
    <text evidence="1">Belongs to the hemerythrin family.</text>
</comment>
<dbReference type="RefSeq" id="WP_169261828.1">
    <property type="nucleotide sequence ID" value="NZ_WTVQ01000038.1"/>
</dbReference>
<dbReference type="NCBIfam" id="TIGR02481">
    <property type="entry name" value="hemeryth_dom"/>
    <property type="match status" value="1"/>
</dbReference>
<comment type="caution">
    <text evidence="5">The sequence shown here is derived from an EMBL/GenBank/DDBJ whole genome shotgun (WGS) entry which is preliminary data.</text>
</comment>
<dbReference type="InterPro" id="IPR050669">
    <property type="entry name" value="Hemerythrin"/>
</dbReference>
<dbReference type="PANTHER" id="PTHR37164:SF1">
    <property type="entry name" value="BACTERIOHEMERYTHRIN"/>
    <property type="match status" value="1"/>
</dbReference>
<evidence type="ECO:0000256" key="3">
    <source>
        <dbReference type="ARBA" id="ARBA00023004"/>
    </source>
</evidence>
<evidence type="ECO:0000256" key="1">
    <source>
        <dbReference type="ARBA" id="ARBA00010587"/>
    </source>
</evidence>
<organism evidence="5 6">
    <name type="scientific">Aromatoleum diolicum</name>
    <dbReference type="NCBI Taxonomy" id="75796"/>
    <lineage>
        <taxon>Bacteria</taxon>
        <taxon>Pseudomonadati</taxon>
        <taxon>Pseudomonadota</taxon>
        <taxon>Betaproteobacteria</taxon>
        <taxon>Rhodocyclales</taxon>
        <taxon>Rhodocyclaceae</taxon>
        <taxon>Aromatoleum</taxon>
    </lineage>
</organism>
<keyword evidence="2" id="KW-0479">Metal-binding</keyword>
<dbReference type="EMBL" id="WTVQ01000038">
    <property type="protein sequence ID" value="NMG76685.1"/>
    <property type="molecule type" value="Genomic_DNA"/>
</dbReference>
<dbReference type="SUPFAM" id="SSF47188">
    <property type="entry name" value="Hemerythrin-like"/>
    <property type="match status" value="1"/>
</dbReference>
<dbReference type="NCBIfam" id="NF033749">
    <property type="entry name" value="bact_hemeryth"/>
    <property type="match status" value="1"/>
</dbReference>
<evidence type="ECO:0000259" key="4">
    <source>
        <dbReference type="Pfam" id="PF01814"/>
    </source>
</evidence>
<proteinExistence type="inferred from homology"/>
<dbReference type="InterPro" id="IPR035938">
    <property type="entry name" value="Hemerythrin-like_sf"/>
</dbReference>
<name>A0ABX1QGN5_9RHOO</name>
<feature type="domain" description="Hemerythrin-like" evidence="4">
    <location>
        <begin position="16"/>
        <end position="134"/>
    </location>
</feature>
<evidence type="ECO:0000256" key="2">
    <source>
        <dbReference type="ARBA" id="ARBA00022723"/>
    </source>
</evidence>
<sequence>MSRFEWKPEYSVGDPVIDTQHAELIAIINELADQLQGAEGPAIAEARAVFDHLANYVTAHFAYEEDRIAAAGYPEERIVEHQAEHNSMLRKVQEFEQVFENGDADALQRMMPFLYGEWLIHHICGTDKDYMPYLAGGARA</sequence>
<dbReference type="CDD" id="cd12107">
    <property type="entry name" value="Hemerythrin"/>
    <property type="match status" value="1"/>
</dbReference>
<dbReference type="Gene3D" id="1.20.120.50">
    <property type="entry name" value="Hemerythrin-like"/>
    <property type="match status" value="1"/>
</dbReference>
<gene>
    <name evidence="5" type="ORF">GPA25_18145</name>
</gene>
<reference evidence="5 6" key="1">
    <citation type="submission" date="2019-12" db="EMBL/GenBank/DDBJ databases">
        <title>Comparative genomics gives insights into the taxonomy of the Azoarcus-Aromatoleum group and reveals separate origins of nif in the plant-associated Azoarcus and non-plant-associated Aromatoleum sub-groups.</title>
        <authorList>
            <person name="Lafos M."/>
            <person name="Maluk M."/>
            <person name="Batista M."/>
            <person name="Junghare M."/>
            <person name="Carmona M."/>
            <person name="Faoro H."/>
            <person name="Cruz L.M."/>
            <person name="Battistoni F."/>
            <person name="De Souza E."/>
            <person name="Pedrosa F."/>
            <person name="Chen W.-M."/>
            <person name="Poole P.S."/>
            <person name="Dixon R.A."/>
            <person name="James E.K."/>
        </authorList>
    </citation>
    <scope>NUCLEOTIDE SEQUENCE [LARGE SCALE GENOMIC DNA]</scope>
    <source>
        <strain evidence="5 6">22Lin</strain>
    </source>
</reference>